<keyword evidence="3" id="KW-1185">Reference proteome</keyword>
<name>A0A5M9JQB6_MONFR</name>
<evidence type="ECO:0000313" key="3">
    <source>
        <dbReference type="Proteomes" id="UP000322873"/>
    </source>
</evidence>
<accession>A0A5M9JQB6</accession>
<protein>
    <submittedName>
        <fullName evidence="2">Uncharacterized protein</fullName>
    </submittedName>
</protein>
<feature type="region of interest" description="Disordered" evidence="1">
    <location>
        <begin position="1"/>
        <end position="21"/>
    </location>
</feature>
<organism evidence="2 3">
    <name type="scientific">Monilinia fructicola</name>
    <name type="common">Brown rot fungus</name>
    <name type="synonym">Ciboria fructicola</name>
    <dbReference type="NCBI Taxonomy" id="38448"/>
    <lineage>
        <taxon>Eukaryota</taxon>
        <taxon>Fungi</taxon>
        <taxon>Dikarya</taxon>
        <taxon>Ascomycota</taxon>
        <taxon>Pezizomycotina</taxon>
        <taxon>Leotiomycetes</taxon>
        <taxon>Helotiales</taxon>
        <taxon>Sclerotiniaceae</taxon>
        <taxon>Monilinia</taxon>
    </lineage>
</organism>
<dbReference type="VEuPathDB" id="FungiDB:MFRU_026g00420"/>
<reference evidence="2 3" key="1">
    <citation type="submission" date="2019-06" db="EMBL/GenBank/DDBJ databases">
        <title>Genome Sequence of the Brown Rot Fungal Pathogen Monilinia fructicola.</title>
        <authorList>
            <person name="De Miccolis Angelini R.M."/>
            <person name="Landi L."/>
            <person name="Abate D."/>
            <person name="Pollastro S."/>
            <person name="Romanazzi G."/>
            <person name="Faretra F."/>
        </authorList>
    </citation>
    <scope>NUCLEOTIDE SEQUENCE [LARGE SCALE GENOMIC DNA]</scope>
    <source>
        <strain evidence="2 3">Mfrc123</strain>
    </source>
</reference>
<dbReference type="AlphaFoldDB" id="A0A5M9JQB6"/>
<proteinExistence type="predicted"/>
<sequence length="549" mass="63801">MAQQPPKPSANAGKYGPWKRNPNISGLTPLPSLFPKARVDPEELNARMRIEKFQRKILHTFTARELADMDVITDRELSSPSLGNPVMPMLRQNRWEIKPSQPQFTRDNMYPLIIDGEMKGEWSMHNPLVFEIMKPILKIATRTINSMYTLPWFGALLFGDRFPIDERRKRPEDLEKISKITTSFHPCENINLEMVQARMEKVFDDLEKIWNLTFGFMMPKEDPRGLEHDDDDDGSNEEDNATLHGICVTNYAQMKYVHEKGQSWGIWIFLSYKQVETLFRKDLTSAERRMVEWAAAVTIVHEIIHAITYIAPGNHITPEQNLYEDTPPPFFDQEPLAEAGFSFEAALNGGICKAFLLTESGLPYGHWFETLWPTVEAQELCASEAITLTNPDPFLYQELFPIPVSFYEDIQQKAFWDGMVERFGHKLFQYRFLNEGARIDFTLQETIETPILFDVATPTRLPRANRYLEFTSENLRERWGKINELNGIQKISQHDRELEMLAKLFLDSSKTENEFWRHVHHQSLSVDSIMQELLLDTRCNYRAKSPDDS</sequence>
<comment type="caution">
    <text evidence="2">The sequence shown here is derived from an EMBL/GenBank/DDBJ whole genome shotgun (WGS) entry which is preliminary data.</text>
</comment>
<dbReference type="Proteomes" id="UP000322873">
    <property type="component" value="Unassembled WGS sequence"/>
</dbReference>
<evidence type="ECO:0000256" key="1">
    <source>
        <dbReference type="SAM" id="MobiDB-lite"/>
    </source>
</evidence>
<dbReference type="EMBL" id="VICG01000005">
    <property type="protein sequence ID" value="KAA8571431.1"/>
    <property type="molecule type" value="Genomic_DNA"/>
</dbReference>
<gene>
    <name evidence="2" type="ORF">EYC84_001432</name>
</gene>
<evidence type="ECO:0000313" key="2">
    <source>
        <dbReference type="EMBL" id="KAA8571431.1"/>
    </source>
</evidence>